<keyword evidence="4" id="KW-1185">Reference proteome</keyword>
<dbReference type="GO" id="GO:0006893">
    <property type="term" value="P:Golgi to plasma membrane transport"/>
    <property type="evidence" value="ECO:0007669"/>
    <property type="project" value="TreeGrafter"/>
</dbReference>
<dbReference type="GO" id="GO:0005096">
    <property type="term" value="F:GTPase activator activity"/>
    <property type="evidence" value="ECO:0007669"/>
    <property type="project" value="TreeGrafter"/>
</dbReference>
<dbReference type="SUPFAM" id="SSF50978">
    <property type="entry name" value="WD40 repeat-like"/>
    <property type="match status" value="1"/>
</dbReference>
<proteinExistence type="inferred from homology"/>
<dbReference type="OrthoDB" id="19944at2759"/>
<dbReference type="STRING" id="1088818.A0A2H9ZWU8"/>
<dbReference type="Proteomes" id="UP000236161">
    <property type="component" value="Unassembled WGS sequence"/>
</dbReference>
<dbReference type="InterPro" id="IPR036322">
    <property type="entry name" value="WD40_repeat_dom_sf"/>
</dbReference>
<name>A0A2H9ZWU8_9ASPA</name>
<protein>
    <recommendedName>
        <fullName evidence="5">Lethal giant larvae (Lgl)-like C-terminal domain-containing protein</fullName>
    </recommendedName>
</protein>
<dbReference type="Gene3D" id="2.130.10.10">
    <property type="entry name" value="YVTN repeat-like/Quinoprotein amine dehydrogenase"/>
    <property type="match status" value="2"/>
</dbReference>
<dbReference type="GO" id="GO:0005886">
    <property type="term" value="C:plasma membrane"/>
    <property type="evidence" value="ECO:0007669"/>
    <property type="project" value="TreeGrafter"/>
</dbReference>
<dbReference type="PANTHER" id="PTHR10241">
    <property type="entry name" value="LETHAL 2 GIANT LARVAE PROTEIN"/>
    <property type="match status" value="1"/>
</dbReference>
<comment type="similarity">
    <text evidence="1">Belongs to the WD repeat L(2)GL family.</text>
</comment>
<dbReference type="AlphaFoldDB" id="A0A2H9ZWU8"/>
<evidence type="ECO:0008006" key="5">
    <source>
        <dbReference type="Google" id="ProtNLM"/>
    </source>
</evidence>
<evidence type="ECO:0000313" key="4">
    <source>
        <dbReference type="Proteomes" id="UP000236161"/>
    </source>
</evidence>
<dbReference type="GO" id="GO:0045159">
    <property type="term" value="F:myosin II binding"/>
    <property type="evidence" value="ECO:0007669"/>
    <property type="project" value="TreeGrafter"/>
</dbReference>
<accession>A0A2H9ZWU8</accession>
<dbReference type="PANTHER" id="PTHR10241:SF27">
    <property type="entry name" value="TRANSDUCIN_WD40 REPEAT-LIKE SUPERFAMILY PROTEIN"/>
    <property type="match status" value="1"/>
</dbReference>
<dbReference type="GO" id="GO:0006887">
    <property type="term" value="P:exocytosis"/>
    <property type="evidence" value="ECO:0007669"/>
    <property type="project" value="UniProtKB-KW"/>
</dbReference>
<dbReference type="SMART" id="SM00320">
    <property type="entry name" value="WD40"/>
    <property type="match status" value="5"/>
</dbReference>
<evidence type="ECO:0000256" key="2">
    <source>
        <dbReference type="ARBA" id="ARBA00022483"/>
    </source>
</evidence>
<reference evidence="3 4" key="1">
    <citation type="journal article" date="2017" name="Nature">
        <title>The Apostasia genome and the evolution of orchids.</title>
        <authorList>
            <person name="Zhang G.Q."/>
            <person name="Liu K.W."/>
            <person name="Li Z."/>
            <person name="Lohaus R."/>
            <person name="Hsiao Y.Y."/>
            <person name="Niu S.C."/>
            <person name="Wang J.Y."/>
            <person name="Lin Y.C."/>
            <person name="Xu Q."/>
            <person name="Chen L.J."/>
            <person name="Yoshida K."/>
            <person name="Fujiwara S."/>
            <person name="Wang Z.W."/>
            <person name="Zhang Y.Q."/>
            <person name="Mitsuda N."/>
            <person name="Wang M."/>
            <person name="Liu G.H."/>
            <person name="Pecoraro L."/>
            <person name="Huang H.X."/>
            <person name="Xiao X.J."/>
            <person name="Lin M."/>
            <person name="Wu X.Y."/>
            <person name="Wu W.L."/>
            <person name="Chen Y.Y."/>
            <person name="Chang S.B."/>
            <person name="Sakamoto S."/>
            <person name="Ohme-Takagi M."/>
            <person name="Yagi M."/>
            <person name="Zeng S.J."/>
            <person name="Shen C.Y."/>
            <person name="Yeh C.M."/>
            <person name="Luo Y.B."/>
            <person name="Tsai W.C."/>
            <person name="Van de Peer Y."/>
            <person name="Liu Z.J."/>
        </authorList>
    </citation>
    <scope>NUCLEOTIDE SEQUENCE [LARGE SCALE GENOMIC DNA]</scope>
    <source>
        <strain evidence="4">cv. Shenzhen</strain>
        <tissue evidence="3">Stem</tissue>
    </source>
</reference>
<dbReference type="GO" id="GO:0005737">
    <property type="term" value="C:cytoplasm"/>
    <property type="evidence" value="ECO:0007669"/>
    <property type="project" value="TreeGrafter"/>
</dbReference>
<evidence type="ECO:0000313" key="3">
    <source>
        <dbReference type="EMBL" id="PKA47754.1"/>
    </source>
</evidence>
<organism evidence="3 4">
    <name type="scientific">Apostasia shenzhenica</name>
    <dbReference type="NCBI Taxonomy" id="1088818"/>
    <lineage>
        <taxon>Eukaryota</taxon>
        <taxon>Viridiplantae</taxon>
        <taxon>Streptophyta</taxon>
        <taxon>Embryophyta</taxon>
        <taxon>Tracheophyta</taxon>
        <taxon>Spermatophyta</taxon>
        <taxon>Magnoliopsida</taxon>
        <taxon>Liliopsida</taxon>
        <taxon>Asparagales</taxon>
        <taxon>Orchidaceae</taxon>
        <taxon>Apostasioideae</taxon>
        <taxon>Apostasia</taxon>
    </lineage>
</organism>
<gene>
    <name evidence="3" type="ORF">AXF42_Ash014531</name>
</gene>
<dbReference type="InterPro" id="IPR015943">
    <property type="entry name" value="WD40/YVTN_repeat-like_dom_sf"/>
</dbReference>
<dbReference type="GO" id="GO:0019905">
    <property type="term" value="F:syntaxin binding"/>
    <property type="evidence" value="ECO:0007669"/>
    <property type="project" value="TreeGrafter"/>
</dbReference>
<sequence length="735" mass="81993">MFVRKLVEKASKKIQYPAHIINSIQAEDVNPRLAFHYGVPSGSSSMAYDRIQHILAIATNDGRIKLFGWDGAQAFLQSEEAVPSKFLQFLENQGILLSVNTNNHIEVWDVAAKQLRDVYMFNGEITSFVVIEQSFFIYVGNSLGDVSVFKLDKGQQNLLRMQYRIPFTESHGSGQESSEQIAAIHVFPQPMAEARRVLIVFRDGLLSLWGIQESKALFTSGNIQQLSTFEHRKAVSACWVCNFGSKIAVGYSNGDLCLWGIPVYSKKHDPQANQKEVHIAPNIPFLKLNLGYKMDKIPITSLKWLFGDGRASRLYINGYSDPGIHSFQVIILNDNSESRTVKLALPLTEACLGMETISCFNEGNKQKQDALVLLLNSGRLCLYIDSEIENYLLKCQTKSTPSLPSHIMAKVPFLDSKVSIAKLYASAVQTSTPIEEDNLVAANKLPHFLSVDLKENVVHSVTRFEGFTKIRRLYVTGHQDGTVNFWDASSPIFLLLLSIRLHGDEGNSSNSTVTALHFDLRTQILACGDQSGLVHIISFKMEQPALGNMFNFLQVKQGPNYSISSVKLKGLVLSLGINFETRHLAVGTDKGYVFVIDMEGTTVLYQIQFPTQIYAGIISLLFENCSHNGYLKNTLLIATEDSSVIAIEEDTGNEMSSDAIQPKKPSRCLLMQILNVSPEGVCTVRNLDMVHENHDKDCISNQSLLLLCSENSVRLYSLNLAIQVMLTCFWCFVLC</sequence>
<dbReference type="EMBL" id="KZ453102">
    <property type="protein sequence ID" value="PKA47754.1"/>
    <property type="molecule type" value="Genomic_DNA"/>
</dbReference>
<keyword evidence="2" id="KW-0268">Exocytosis</keyword>
<dbReference type="InterPro" id="IPR001680">
    <property type="entry name" value="WD40_rpt"/>
</dbReference>
<evidence type="ECO:0000256" key="1">
    <source>
        <dbReference type="ARBA" id="ARBA00008070"/>
    </source>
</evidence>